<gene>
    <name evidence="10" type="ORF">GCM10020369_32690</name>
</gene>
<reference evidence="11" key="1">
    <citation type="journal article" date="2019" name="Int. J. Syst. Evol. Microbiol.">
        <title>The Global Catalogue of Microorganisms (GCM) 10K type strain sequencing project: providing services to taxonomists for standard genome sequencing and annotation.</title>
        <authorList>
            <consortium name="The Broad Institute Genomics Platform"/>
            <consortium name="The Broad Institute Genome Sequencing Center for Infectious Disease"/>
            <person name="Wu L."/>
            <person name="Ma J."/>
        </authorList>
    </citation>
    <scope>NUCLEOTIDE SEQUENCE [LARGE SCALE GENOMIC DNA]</scope>
    <source>
        <strain evidence="11">JCM 9458</strain>
    </source>
</reference>
<feature type="transmembrane region" description="Helical" evidence="8">
    <location>
        <begin position="21"/>
        <end position="46"/>
    </location>
</feature>
<keyword evidence="4 8" id="KW-0812">Transmembrane</keyword>
<feature type="compositionally biased region" description="Low complexity" evidence="7">
    <location>
        <begin position="590"/>
        <end position="608"/>
    </location>
</feature>
<feature type="transmembrane region" description="Helical" evidence="8">
    <location>
        <begin position="316"/>
        <end position="336"/>
    </location>
</feature>
<feature type="transmembrane region" description="Helical" evidence="8">
    <location>
        <begin position="343"/>
        <end position="363"/>
    </location>
</feature>
<feature type="transmembrane region" description="Helical" evidence="8">
    <location>
        <begin position="369"/>
        <end position="395"/>
    </location>
</feature>
<comment type="subcellular location">
    <subcellularLocation>
        <location evidence="1">Cell membrane</location>
        <topology evidence="1">Multi-pass membrane protein</topology>
    </subcellularLocation>
</comment>
<dbReference type="Proteomes" id="UP001501676">
    <property type="component" value="Unassembled WGS sequence"/>
</dbReference>
<dbReference type="Gene3D" id="1.20.1720.10">
    <property type="entry name" value="Multidrug resistance protein D"/>
    <property type="match status" value="2"/>
</dbReference>
<comment type="caution">
    <text evidence="10">The sequence shown here is derived from an EMBL/GenBank/DDBJ whole genome shotgun (WGS) entry which is preliminary data.</text>
</comment>
<feature type="transmembrane region" description="Helical" evidence="8">
    <location>
        <begin position="58"/>
        <end position="75"/>
    </location>
</feature>
<dbReference type="RefSeq" id="WP_345728961.1">
    <property type="nucleotide sequence ID" value="NZ_BAAAYN010000021.1"/>
</dbReference>
<feature type="transmembrane region" description="Helical" evidence="8">
    <location>
        <begin position="145"/>
        <end position="165"/>
    </location>
</feature>
<feature type="transmembrane region" description="Helical" evidence="8">
    <location>
        <begin position="238"/>
        <end position="258"/>
    </location>
</feature>
<evidence type="ECO:0000256" key="4">
    <source>
        <dbReference type="ARBA" id="ARBA00022692"/>
    </source>
</evidence>
<evidence type="ECO:0000256" key="8">
    <source>
        <dbReference type="SAM" id="Phobius"/>
    </source>
</evidence>
<evidence type="ECO:0000259" key="9">
    <source>
        <dbReference type="PROSITE" id="PS50850"/>
    </source>
</evidence>
<keyword evidence="11" id="KW-1185">Reference proteome</keyword>
<accession>A0ABP6SZI1</accession>
<dbReference type="PANTHER" id="PTHR42718:SF47">
    <property type="entry name" value="METHYL VIOLOGEN RESISTANCE PROTEIN SMVA"/>
    <property type="match status" value="1"/>
</dbReference>
<feature type="transmembrane region" description="Helical" evidence="8">
    <location>
        <begin position="87"/>
        <end position="106"/>
    </location>
</feature>
<protein>
    <submittedName>
        <fullName evidence="10">MFS transporter</fullName>
    </submittedName>
</protein>
<sequence length="608" mass="61350">MSSEYTVHEGPARAGRREWTGLAVLLLPLLFVSMDVSILYFAVPYLSVELEPTSTQQLWIFDVYGFVLAGLLIPMGALGDRIGRRRLLLIGAVGFSAASVLAAYAPSAELLIAARAVLGIAGATLMPSTLALIRNMFHDERQRGTAIGIWTGVTSAGIALGPVLSGLLLEHFWWGSVFLINLPFMVALLVLAPILVPEYRHRGIGRFDWLSGLLVLATVIPVIWGVKELAQIGGGAHGAWGEPLAAIVVGVTVGVVFIRRQVRRPDPIVDVALFRRRAFGGAVALNVVAMFGVVGFALFATQYLQSVLGMSPLRAALWSVAPSLLVGAVAPVASALGQRIDRAYVMTGGLVIAAAGFLMVTQVTPDTGLWLVLLAASTYAIGLVAVMATVTEVALGVAPPERAGSASAILESGTELGGALGMALLGSLGGAIYRNEVTDGAPAGLPGDALDVIRETLGGALAVAPQLPGETGDEVVRLARDAFTDGMHVAGVAAAAVMLCGAVVAATALRGLRPTSTPSLASSPGSSPGSSPSEAPSGAGVEPGTDSGVGMPSDAGSGGEVPSGSGSGVGVPSDAGSGGEVPSGSGSGVGVPSDAGSGAGAPSVPMRG</sequence>
<feature type="compositionally biased region" description="Gly residues" evidence="7">
    <location>
        <begin position="576"/>
        <end position="589"/>
    </location>
</feature>
<feature type="transmembrane region" description="Helical" evidence="8">
    <location>
        <begin position="487"/>
        <end position="509"/>
    </location>
</feature>
<keyword evidence="5 8" id="KW-1133">Transmembrane helix</keyword>
<proteinExistence type="predicted"/>
<name>A0ABP6SZI1_9ACTN</name>
<organism evidence="10 11">
    <name type="scientific">Cryptosporangium minutisporangium</name>
    <dbReference type="NCBI Taxonomy" id="113569"/>
    <lineage>
        <taxon>Bacteria</taxon>
        <taxon>Bacillati</taxon>
        <taxon>Actinomycetota</taxon>
        <taxon>Actinomycetes</taxon>
        <taxon>Cryptosporangiales</taxon>
        <taxon>Cryptosporangiaceae</taxon>
        <taxon>Cryptosporangium</taxon>
    </lineage>
</organism>
<feature type="region of interest" description="Disordered" evidence="7">
    <location>
        <begin position="514"/>
        <end position="608"/>
    </location>
</feature>
<dbReference type="Pfam" id="PF07690">
    <property type="entry name" value="MFS_1"/>
    <property type="match status" value="1"/>
</dbReference>
<feature type="transmembrane region" description="Helical" evidence="8">
    <location>
        <begin position="112"/>
        <end position="133"/>
    </location>
</feature>
<dbReference type="EMBL" id="BAAAYN010000021">
    <property type="protein sequence ID" value="GAA3388036.1"/>
    <property type="molecule type" value="Genomic_DNA"/>
</dbReference>
<dbReference type="SUPFAM" id="SSF103473">
    <property type="entry name" value="MFS general substrate transporter"/>
    <property type="match status" value="1"/>
</dbReference>
<evidence type="ECO:0000313" key="11">
    <source>
        <dbReference type="Proteomes" id="UP001501676"/>
    </source>
</evidence>
<dbReference type="InterPro" id="IPR036259">
    <property type="entry name" value="MFS_trans_sf"/>
</dbReference>
<keyword evidence="3" id="KW-1003">Cell membrane</keyword>
<dbReference type="PANTHER" id="PTHR42718">
    <property type="entry name" value="MAJOR FACILITATOR SUPERFAMILY MULTIDRUG TRANSPORTER MFSC"/>
    <property type="match status" value="1"/>
</dbReference>
<evidence type="ECO:0000256" key="3">
    <source>
        <dbReference type="ARBA" id="ARBA00022475"/>
    </source>
</evidence>
<feature type="transmembrane region" description="Helical" evidence="8">
    <location>
        <begin position="171"/>
        <end position="195"/>
    </location>
</feature>
<evidence type="ECO:0000256" key="6">
    <source>
        <dbReference type="ARBA" id="ARBA00023136"/>
    </source>
</evidence>
<dbReference type="InterPro" id="IPR020846">
    <property type="entry name" value="MFS_dom"/>
</dbReference>
<feature type="compositionally biased region" description="Low complexity" evidence="7">
    <location>
        <begin position="514"/>
        <end position="540"/>
    </location>
</feature>
<evidence type="ECO:0000256" key="1">
    <source>
        <dbReference type="ARBA" id="ARBA00004651"/>
    </source>
</evidence>
<dbReference type="CDD" id="cd17321">
    <property type="entry name" value="MFS_MMR_MDR_like"/>
    <property type="match status" value="1"/>
</dbReference>
<dbReference type="PROSITE" id="PS50850">
    <property type="entry name" value="MFS"/>
    <property type="match status" value="1"/>
</dbReference>
<evidence type="ECO:0000313" key="10">
    <source>
        <dbReference type="EMBL" id="GAA3388036.1"/>
    </source>
</evidence>
<feature type="compositionally biased region" description="Gly residues" evidence="7">
    <location>
        <begin position="556"/>
        <end position="569"/>
    </location>
</feature>
<evidence type="ECO:0000256" key="7">
    <source>
        <dbReference type="SAM" id="MobiDB-lite"/>
    </source>
</evidence>
<dbReference type="InterPro" id="IPR011701">
    <property type="entry name" value="MFS"/>
</dbReference>
<feature type="transmembrane region" description="Helical" evidence="8">
    <location>
        <begin position="279"/>
        <end position="304"/>
    </location>
</feature>
<evidence type="ECO:0000256" key="5">
    <source>
        <dbReference type="ARBA" id="ARBA00022989"/>
    </source>
</evidence>
<evidence type="ECO:0000256" key="2">
    <source>
        <dbReference type="ARBA" id="ARBA00022448"/>
    </source>
</evidence>
<feature type="domain" description="Major facilitator superfamily (MFS) profile" evidence="9">
    <location>
        <begin position="21"/>
        <end position="513"/>
    </location>
</feature>
<feature type="transmembrane region" description="Helical" evidence="8">
    <location>
        <begin position="207"/>
        <end position="226"/>
    </location>
</feature>
<keyword evidence="2" id="KW-0813">Transport</keyword>
<keyword evidence="6 8" id="KW-0472">Membrane</keyword>